<reference evidence="1 2" key="1">
    <citation type="journal article" date="2018" name="Elife">
        <title>Firefly genomes illuminate parallel origins of bioluminescence in beetles.</title>
        <authorList>
            <person name="Fallon T.R."/>
            <person name="Lower S.E."/>
            <person name="Chang C.H."/>
            <person name="Bessho-Uehara M."/>
            <person name="Martin G.J."/>
            <person name="Bewick A.J."/>
            <person name="Behringer M."/>
            <person name="Debat H.J."/>
            <person name="Wong I."/>
            <person name="Day J.C."/>
            <person name="Suvorov A."/>
            <person name="Silva C.J."/>
            <person name="Stanger-Hall K.F."/>
            <person name="Hall D.W."/>
            <person name="Schmitz R.J."/>
            <person name="Nelson D.R."/>
            <person name="Lewis S.M."/>
            <person name="Shigenobu S."/>
            <person name="Bybee S.M."/>
            <person name="Larracuente A.M."/>
            <person name="Oba Y."/>
            <person name="Weng J.K."/>
        </authorList>
    </citation>
    <scope>NUCLEOTIDE SEQUENCE [LARGE SCALE GENOMIC DNA]</scope>
    <source>
        <strain evidence="1">1611_PpyrPB1</strain>
        <tissue evidence="1">Whole body</tissue>
    </source>
</reference>
<evidence type="ECO:0000313" key="2">
    <source>
        <dbReference type="Proteomes" id="UP000327044"/>
    </source>
</evidence>
<dbReference type="InParanoid" id="A0A5N4AHE9"/>
<accession>A0A5N4AHE9</accession>
<dbReference type="AlphaFoldDB" id="A0A5N4AHE9"/>
<dbReference type="FunCoup" id="A0A5N4AHE9">
    <property type="interactions" value="1"/>
</dbReference>
<name>A0A5N4AHE9_PHOPY</name>
<organism evidence="1 2">
    <name type="scientific">Photinus pyralis</name>
    <name type="common">Common eastern firefly</name>
    <name type="synonym">Lampyris pyralis</name>
    <dbReference type="NCBI Taxonomy" id="7054"/>
    <lineage>
        <taxon>Eukaryota</taxon>
        <taxon>Metazoa</taxon>
        <taxon>Ecdysozoa</taxon>
        <taxon>Arthropoda</taxon>
        <taxon>Hexapoda</taxon>
        <taxon>Insecta</taxon>
        <taxon>Pterygota</taxon>
        <taxon>Neoptera</taxon>
        <taxon>Endopterygota</taxon>
        <taxon>Coleoptera</taxon>
        <taxon>Polyphaga</taxon>
        <taxon>Elateriformia</taxon>
        <taxon>Elateroidea</taxon>
        <taxon>Lampyridae</taxon>
        <taxon>Lampyrinae</taxon>
        <taxon>Photinus</taxon>
    </lineage>
</organism>
<keyword evidence="2" id="KW-1185">Reference proteome</keyword>
<gene>
    <name evidence="1" type="ORF">PPYR_10780</name>
</gene>
<evidence type="ECO:0000313" key="1">
    <source>
        <dbReference type="EMBL" id="KAB0796719.1"/>
    </source>
</evidence>
<dbReference type="Proteomes" id="UP000327044">
    <property type="component" value="Unassembled WGS sequence"/>
</dbReference>
<dbReference type="EMBL" id="VVIM01000007">
    <property type="protein sequence ID" value="KAB0796719.1"/>
    <property type="molecule type" value="Genomic_DNA"/>
</dbReference>
<comment type="caution">
    <text evidence="1">The sequence shown here is derived from an EMBL/GenBank/DDBJ whole genome shotgun (WGS) entry which is preliminary data.</text>
</comment>
<dbReference type="OrthoDB" id="17066at2759"/>
<sequence length="221" mass="25248">MPRFRLFHLPFVNKILDLIKMSTSPNKSRNVEKHFSPITLPQSPAGISSHKNLTGLPRVARDIVADLYNNIQRWNDNHIRGANITKSIAHLKTNNIADYSKNLENLTSDLFDVVEKLSGISEAFDFLCSQMKSLVKLHKKTTTLFISMRNEQLADFVEAITSAYKGELKVKKFVLENIAHAKNKNEVMFYAVCWAHQQKVNVETNVKLEALLTETGHRRIM</sequence>
<proteinExistence type="predicted"/>
<protein>
    <submittedName>
        <fullName evidence="1">Uncharacterized protein</fullName>
    </submittedName>
</protein>